<evidence type="ECO:0000313" key="2">
    <source>
        <dbReference type="EMBL" id="OYQ28794.1"/>
    </source>
</evidence>
<sequence length="453" mass="47966">MINRRDFGAGLAATALAGLAARAQAATSMPIAGHGPLRPDPAGLLDLAPGFAYRVIDAAGTKMDDGLPTPDRFDGMGAFRLDRDRTILVRNHELHTRHARDGAFPAGGGTNLAAYDRLDGTPLPGGTTSIVYNHRTGQVERRHLSLAGTIRNCAGGTTPWGSWLSCEEDVSRAGQSGLARDHGWVFEVPARARGLVDPVPLTALGRFNHEAAAVDPATGIVYLTEDRADSLIYRLLPARRGDLRAGGRLQALALASGLADTRNFSGAQLPLQRPQAVRWIDLDGVDSREDDLRLRGAAKGAALFARGEGIVIGAGQIFIMCTSGGQAKLGQIMRYRPSPHEGTPREADAPGQLDLLVESPRADVMNFGDNITVGPGGHLVVCEDQYTEVQDNHLRGITPAGQIYAIGRLRAQTELAGACFSADGRTLFVNVYAPGKTLAITGPWGQVSTAPLS</sequence>
<reference evidence="2 3" key="1">
    <citation type="submission" date="2017-07" db="EMBL/GenBank/DDBJ databases">
        <title>Sandarakinorhabdus cyanobacteriorum sp. nov., a novel bacterium isolated from cyanobacterial aggregates in a eutrophic lake.</title>
        <authorList>
            <person name="Cai H."/>
        </authorList>
    </citation>
    <scope>NUCLEOTIDE SEQUENCE [LARGE SCALE GENOMIC DNA]</scope>
    <source>
        <strain evidence="2 3">TH057</strain>
    </source>
</reference>
<dbReference type="PANTHER" id="PTHR35399">
    <property type="entry name" value="SLR8030 PROTEIN"/>
    <property type="match status" value="1"/>
</dbReference>
<protein>
    <submittedName>
        <fullName evidence="2">Phosphatase</fullName>
    </submittedName>
</protein>
<comment type="caution">
    <text evidence="2">The sequence shown here is derived from an EMBL/GenBank/DDBJ whole genome shotgun (WGS) entry which is preliminary data.</text>
</comment>
<dbReference type="OrthoDB" id="9801383at2"/>
<name>A0A255YJE7_9SPHN</name>
<accession>A0A255YJE7</accession>
<dbReference type="PROSITE" id="PS51318">
    <property type="entry name" value="TAT"/>
    <property type="match status" value="1"/>
</dbReference>
<dbReference type="Proteomes" id="UP000216991">
    <property type="component" value="Unassembled WGS sequence"/>
</dbReference>
<dbReference type="SUPFAM" id="SSF63829">
    <property type="entry name" value="Calcium-dependent phosphotriesterase"/>
    <property type="match status" value="1"/>
</dbReference>
<keyword evidence="1" id="KW-0732">Signal</keyword>
<dbReference type="InterPro" id="IPR006311">
    <property type="entry name" value="TAT_signal"/>
</dbReference>
<dbReference type="InterPro" id="IPR008557">
    <property type="entry name" value="PhoX"/>
</dbReference>
<keyword evidence="3" id="KW-1185">Reference proteome</keyword>
<evidence type="ECO:0000313" key="3">
    <source>
        <dbReference type="Proteomes" id="UP000216991"/>
    </source>
</evidence>
<feature type="signal peptide" evidence="1">
    <location>
        <begin position="1"/>
        <end position="25"/>
    </location>
</feature>
<feature type="chain" id="PRO_5013350221" evidence="1">
    <location>
        <begin position="26"/>
        <end position="453"/>
    </location>
</feature>
<gene>
    <name evidence="2" type="ORF">CHU93_08765</name>
</gene>
<dbReference type="AlphaFoldDB" id="A0A255YJE7"/>
<dbReference type="Pfam" id="PF05787">
    <property type="entry name" value="PhoX"/>
    <property type="match status" value="1"/>
</dbReference>
<evidence type="ECO:0000256" key="1">
    <source>
        <dbReference type="SAM" id="SignalP"/>
    </source>
</evidence>
<dbReference type="EMBL" id="NOXT01000108">
    <property type="protein sequence ID" value="OYQ28794.1"/>
    <property type="molecule type" value="Genomic_DNA"/>
</dbReference>
<proteinExistence type="predicted"/>
<dbReference type="PANTHER" id="PTHR35399:SF4">
    <property type="entry name" value="MEMBRANE PROTEIN"/>
    <property type="match status" value="1"/>
</dbReference>
<organism evidence="2 3">
    <name type="scientific">Sandarakinorhabdus cyanobacteriorum</name>
    <dbReference type="NCBI Taxonomy" id="1981098"/>
    <lineage>
        <taxon>Bacteria</taxon>
        <taxon>Pseudomonadati</taxon>
        <taxon>Pseudomonadota</taxon>
        <taxon>Alphaproteobacteria</taxon>
        <taxon>Sphingomonadales</taxon>
        <taxon>Sphingosinicellaceae</taxon>
        <taxon>Sandarakinorhabdus</taxon>
    </lineage>
</organism>